<organism evidence="3 4">
    <name type="scientific">Chromobacterium haemolyticum</name>
    <dbReference type="NCBI Taxonomy" id="394935"/>
    <lineage>
        <taxon>Bacteria</taxon>
        <taxon>Pseudomonadati</taxon>
        <taxon>Pseudomonadota</taxon>
        <taxon>Betaproteobacteria</taxon>
        <taxon>Neisseriales</taxon>
        <taxon>Chromobacteriaceae</taxon>
        <taxon>Chromobacterium</taxon>
    </lineage>
</organism>
<protein>
    <submittedName>
        <fullName evidence="3">Uncharacterized protein</fullName>
    </submittedName>
</protein>
<evidence type="ECO:0000256" key="2">
    <source>
        <dbReference type="ARBA" id="ARBA00022490"/>
    </source>
</evidence>
<evidence type="ECO:0000313" key="4">
    <source>
        <dbReference type="Proteomes" id="UP000664349"/>
    </source>
</evidence>
<dbReference type="EMBL" id="JAFLRD010000004">
    <property type="protein sequence ID" value="MBO0414955.1"/>
    <property type="molecule type" value="Genomic_DNA"/>
</dbReference>
<dbReference type="PANTHER" id="PTHR31250:SF27">
    <property type="entry name" value="IQ DOMAIN-CONTAINING PROTEIN IQM5"/>
    <property type="match status" value="1"/>
</dbReference>
<proteinExistence type="predicted"/>
<dbReference type="RefSeq" id="WP_161524368.1">
    <property type="nucleotide sequence ID" value="NZ_AP019312.1"/>
</dbReference>
<dbReference type="GeneID" id="58561977"/>
<dbReference type="PANTHER" id="PTHR31250">
    <property type="entry name" value="IQ DOMAIN-CONTAINING PROTEIN IQM3"/>
    <property type="match status" value="1"/>
</dbReference>
<reference evidence="3 4" key="1">
    <citation type="submission" date="2021-03" db="EMBL/GenBank/DDBJ databases">
        <title>First Case of infection caused by Chromobacterium haemolyticum derived from water in China.</title>
        <authorList>
            <person name="Chen J."/>
            <person name="Liu C."/>
        </authorList>
    </citation>
    <scope>NUCLEOTIDE SEQUENCE [LARGE SCALE GENOMIC DNA]</scope>
    <source>
        <strain evidence="3 4">WJ-5</strain>
    </source>
</reference>
<evidence type="ECO:0000313" key="3">
    <source>
        <dbReference type="EMBL" id="MBO0414955.1"/>
    </source>
</evidence>
<evidence type="ECO:0000256" key="1">
    <source>
        <dbReference type="ARBA" id="ARBA00004496"/>
    </source>
</evidence>
<accession>A0ABS3GIT3</accession>
<comment type="caution">
    <text evidence="3">The sequence shown here is derived from an EMBL/GenBank/DDBJ whole genome shotgun (WGS) entry which is preliminary data.</text>
</comment>
<name>A0ABS3GIT3_9NEIS</name>
<comment type="subcellular location">
    <subcellularLocation>
        <location evidence="1">Cytoplasm</location>
    </subcellularLocation>
</comment>
<keyword evidence="4" id="KW-1185">Reference proteome</keyword>
<gene>
    <name evidence="3" type="ORF">J1C50_05480</name>
</gene>
<dbReference type="InterPro" id="IPR044159">
    <property type="entry name" value="IQM"/>
</dbReference>
<dbReference type="Proteomes" id="UP000664349">
    <property type="component" value="Unassembled WGS sequence"/>
</dbReference>
<sequence>MLEIKVNHIAQVGRCQAEQQGEPQLLPVKTIKNSPGMMRFKEAAQFIMEMMPRKSCGEAGANPKYWLEIKDPKHRDRVSLNGLDAQSGALSAWQEDANSKVGLFQWIDQHPDVEINTLKNKPKHPLSQDVGYINYLSSGQAANYRVTLSQGDWKIGDKLLDTTHLPGKAGMEGHAAIVVHRDGNIFVHPYEKGKWQHTSTTEGKPVLSAGMILIAQGKAKSFHLDSGHYMPQRPQLEHLLARLAAQGVNIDELDIHAKSIAQGDIKALVRKYSG</sequence>
<keyword evidence="2" id="KW-0963">Cytoplasm</keyword>